<keyword evidence="5 6" id="KW-0472">Membrane</keyword>
<evidence type="ECO:0000256" key="3">
    <source>
        <dbReference type="ARBA" id="ARBA00022692"/>
    </source>
</evidence>
<feature type="transmembrane region" description="Helical" evidence="6">
    <location>
        <begin position="130"/>
        <end position="149"/>
    </location>
</feature>
<comment type="caution">
    <text evidence="7">The sequence shown here is derived from an EMBL/GenBank/DDBJ whole genome shotgun (WGS) entry which is preliminary data.</text>
</comment>
<evidence type="ECO:0000313" key="7">
    <source>
        <dbReference type="EMBL" id="KAK8542415.1"/>
    </source>
</evidence>
<evidence type="ECO:0000256" key="1">
    <source>
        <dbReference type="ARBA" id="ARBA00004141"/>
    </source>
</evidence>
<feature type="transmembrane region" description="Helical" evidence="6">
    <location>
        <begin position="29"/>
        <end position="50"/>
    </location>
</feature>
<dbReference type="InterPro" id="IPR008564">
    <property type="entry name" value="TVP23-like"/>
</dbReference>
<dbReference type="Pfam" id="PF05832">
    <property type="entry name" value="DUF846"/>
    <property type="match status" value="1"/>
</dbReference>
<dbReference type="PANTHER" id="PTHR13019">
    <property type="entry name" value="GOLGI APPARATUS MEMBRANE PROTEIN TVP23"/>
    <property type="match status" value="1"/>
</dbReference>
<evidence type="ECO:0000256" key="4">
    <source>
        <dbReference type="ARBA" id="ARBA00022989"/>
    </source>
</evidence>
<feature type="transmembrane region" description="Helical" evidence="6">
    <location>
        <begin position="56"/>
        <end position="75"/>
    </location>
</feature>
<proteinExistence type="inferred from homology"/>
<keyword evidence="6" id="KW-0333">Golgi apparatus</keyword>
<evidence type="ECO:0000256" key="6">
    <source>
        <dbReference type="RuleBase" id="RU361206"/>
    </source>
</evidence>
<keyword evidence="8" id="KW-1185">Reference proteome</keyword>
<keyword evidence="3 6" id="KW-0812">Transmembrane</keyword>
<sequence length="205" mass="23147">MPIPKRDSFCYLQGQLRCASKHLDLANPINMCCLVSGFLLAAALALYILSAFFFNNFLVIFVVTILLSALVFWMVKNVSGRTREMERNMTQKEGFHFSAKKVSNLLNVGLMTENDFNFNIIWKLKTRQRVSILSPGPYGLIFVARGNSVQSSRMLVFGVDWYMRMQIISGICFGAMGELLSIVKLRSLAWAKLVPSESSIQEAAW</sequence>
<evidence type="ECO:0000313" key="8">
    <source>
        <dbReference type="Proteomes" id="UP001472677"/>
    </source>
</evidence>
<dbReference type="EMBL" id="JBBPBM010000024">
    <property type="protein sequence ID" value="KAK8542415.1"/>
    <property type="molecule type" value="Genomic_DNA"/>
</dbReference>
<reference evidence="7 8" key="1">
    <citation type="journal article" date="2024" name="G3 (Bethesda)">
        <title>Genome assembly of Hibiscus sabdariffa L. provides insights into metabolisms of medicinal natural products.</title>
        <authorList>
            <person name="Kim T."/>
        </authorList>
    </citation>
    <scope>NUCLEOTIDE SEQUENCE [LARGE SCALE GENOMIC DNA]</scope>
    <source>
        <strain evidence="7">TK-2024</strain>
        <tissue evidence="7">Old leaves</tissue>
    </source>
</reference>
<protein>
    <recommendedName>
        <fullName evidence="6">Golgi apparatus membrane protein TVP23</fullName>
    </recommendedName>
</protein>
<evidence type="ECO:0000256" key="2">
    <source>
        <dbReference type="ARBA" id="ARBA00005467"/>
    </source>
</evidence>
<accession>A0ABR2DLW8</accession>
<evidence type="ECO:0000256" key="5">
    <source>
        <dbReference type="ARBA" id="ARBA00023136"/>
    </source>
</evidence>
<keyword evidence="4 6" id="KW-1133">Transmembrane helix</keyword>
<dbReference type="Proteomes" id="UP001472677">
    <property type="component" value="Unassembled WGS sequence"/>
</dbReference>
<name>A0ABR2DLW8_9ROSI</name>
<comment type="function">
    <text evidence="6">Golgi membrane protein involved in vesicular trafficking.</text>
</comment>
<comment type="similarity">
    <text evidence="2 6">Belongs to the TVP23 family.</text>
</comment>
<dbReference type="PANTHER" id="PTHR13019:SF7">
    <property type="entry name" value="GOLGI APPARATUS MEMBRANE PROTEIN TVP23"/>
    <property type="match status" value="1"/>
</dbReference>
<gene>
    <name evidence="7" type="ORF">V6N12_015012</name>
</gene>
<organism evidence="7 8">
    <name type="scientific">Hibiscus sabdariffa</name>
    <name type="common">roselle</name>
    <dbReference type="NCBI Taxonomy" id="183260"/>
    <lineage>
        <taxon>Eukaryota</taxon>
        <taxon>Viridiplantae</taxon>
        <taxon>Streptophyta</taxon>
        <taxon>Embryophyta</taxon>
        <taxon>Tracheophyta</taxon>
        <taxon>Spermatophyta</taxon>
        <taxon>Magnoliopsida</taxon>
        <taxon>eudicotyledons</taxon>
        <taxon>Gunneridae</taxon>
        <taxon>Pentapetalae</taxon>
        <taxon>rosids</taxon>
        <taxon>malvids</taxon>
        <taxon>Malvales</taxon>
        <taxon>Malvaceae</taxon>
        <taxon>Malvoideae</taxon>
        <taxon>Hibiscus</taxon>
    </lineage>
</organism>
<comment type="subcellular location">
    <subcellularLocation>
        <location evidence="6">Golgi apparatus membrane</location>
        <topology evidence="6">Multi-pass membrane protein</topology>
    </subcellularLocation>
    <subcellularLocation>
        <location evidence="1">Membrane</location>
        <topology evidence="1">Multi-pass membrane protein</topology>
    </subcellularLocation>
</comment>
<feature type="transmembrane region" description="Helical" evidence="6">
    <location>
        <begin position="161"/>
        <end position="183"/>
    </location>
</feature>